<dbReference type="EMBL" id="KT624200">
    <property type="protein sequence ID" value="AMM45072.1"/>
    <property type="molecule type" value="Genomic_DNA"/>
</dbReference>
<proteinExistence type="predicted"/>
<dbReference type="RefSeq" id="YP_009302661.1">
    <property type="nucleotide sequence ID" value="NC_031245.1"/>
</dbReference>
<name>A0A127AWU9_9CAUD</name>
<protein>
    <submittedName>
        <fullName evidence="1">Uncharacterized protein</fullName>
    </submittedName>
</protein>
<keyword evidence="2" id="KW-1185">Reference proteome</keyword>
<sequence length="102" mass="11718">MSIKFVREGQELNLGEGSLDDHKLRLDARIKAQKDYEAKNPPSDTIEGRQLAKIKSGESVTIYYVTDADRLRKLAQKEGIKLNIKHDYDSNRKPIMIFSLKK</sequence>
<dbReference type="KEGG" id="vg:29125440"/>
<dbReference type="GeneID" id="29125440"/>
<evidence type="ECO:0000313" key="1">
    <source>
        <dbReference type="EMBL" id="AMM45072.1"/>
    </source>
</evidence>
<gene>
    <name evidence="1" type="ORF">SP15_265</name>
</gene>
<organism evidence="1 2">
    <name type="scientific">Bacillus phage SP-15</name>
    <dbReference type="NCBI Taxonomy" id="1792032"/>
    <lineage>
        <taxon>Viruses</taxon>
        <taxon>Duplodnaviria</taxon>
        <taxon>Heunggongvirae</taxon>
        <taxon>Uroviricota</taxon>
        <taxon>Caudoviricetes</taxon>
        <taxon>Thornevirus</taxon>
        <taxon>Thornevirus SP15</taxon>
    </lineage>
</organism>
<reference evidence="1 2" key="1">
    <citation type="submission" date="2015-08" db="EMBL/GenBank/DDBJ databases">
        <authorList>
            <person name="Babu N.S."/>
            <person name="Beckwith C.J."/>
            <person name="Beseler K.G."/>
            <person name="Brison A."/>
            <person name="Carone J.V."/>
            <person name="Caskin T.P."/>
            <person name="Diamond M."/>
            <person name="Durham M.E."/>
            <person name="Foxe J.M."/>
            <person name="Go M."/>
            <person name="Henderson B.A."/>
            <person name="Jones I.B."/>
            <person name="McGettigan J.A."/>
            <person name="Micheletti S.J."/>
            <person name="Nasrallah M.E."/>
            <person name="Ortiz D."/>
            <person name="Piller C.R."/>
            <person name="Privatt S.R."/>
            <person name="Schneider S.L."/>
            <person name="Sharp S."/>
            <person name="Smith T.C."/>
            <person name="Stanton J.D."/>
            <person name="Ullery H.E."/>
            <person name="Wilson R.J."/>
            <person name="Serrano M.G."/>
            <person name="Buck G."/>
            <person name="Lee V."/>
            <person name="Wang Y."/>
            <person name="Carvalho R."/>
            <person name="Voegtly L."/>
            <person name="Shi R."/>
            <person name="Duckworth R."/>
            <person name="Johnson A."/>
            <person name="Loviza R."/>
            <person name="Walstead R."/>
            <person name="Shah Z."/>
            <person name="Kiflezghi M."/>
            <person name="Wade K."/>
            <person name="Ball S.L."/>
            <person name="Bradley K.W."/>
            <person name="Asai D.J."/>
            <person name="Bowman C.A."/>
            <person name="Russell D.A."/>
            <person name="Pope W.H."/>
            <person name="Jacobs-Sera D."/>
            <person name="Hendrix R.W."/>
            <person name="Hatfull G.F."/>
        </authorList>
    </citation>
    <scope>NUCLEOTIDE SEQUENCE [LARGE SCALE GENOMIC DNA]</scope>
</reference>
<dbReference type="Proteomes" id="UP000203261">
    <property type="component" value="Segment"/>
</dbReference>
<evidence type="ECO:0000313" key="2">
    <source>
        <dbReference type="Proteomes" id="UP000203261"/>
    </source>
</evidence>
<accession>A0A127AWU9</accession>